<keyword evidence="3" id="KW-0804">Transcription</keyword>
<name>A0A937RK37_9ACTN</name>
<gene>
    <name evidence="6" type="ORF">I7412_32305</name>
</gene>
<dbReference type="Pfam" id="PF16859">
    <property type="entry name" value="TetR_C_11"/>
    <property type="match status" value="1"/>
</dbReference>
<dbReference type="PANTHER" id="PTHR30055">
    <property type="entry name" value="HTH-TYPE TRANSCRIPTIONAL REGULATOR RUTR"/>
    <property type="match status" value="1"/>
</dbReference>
<dbReference type="PANTHER" id="PTHR30055:SF148">
    <property type="entry name" value="TETR-FAMILY TRANSCRIPTIONAL REGULATOR"/>
    <property type="match status" value="1"/>
</dbReference>
<keyword evidence="1" id="KW-0805">Transcription regulation</keyword>
<accession>A0A937RK37</accession>
<protein>
    <submittedName>
        <fullName evidence="6">TetR/AcrR family transcriptional regulator</fullName>
    </submittedName>
</protein>
<evidence type="ECO:0000256" key="3">
    <source>
        <dbReference type="ARBA" id="ARBA00023163"/>
    </source>
</evidence>
<dbReference type="PROSITE" id="PS50977">
    <property type="entry name" value="HTH_TETR_2"/>
    <property type="match status" value="1"/>
</dbReference>
<evidence type="ECO:0000313" key="6">
    <source>
        <dbReference type="EMBL" id="MBL7631760.1"/>
    </source>
</evidence>
<dbReference type="InterPro" id="IPR009057">
    <property type="entry name" value="Homeodomain-like_sf"/>
</dbReference>
<reference evidence="6" key="1">
    <citation type="submission" date="2020-12" db="EMBL/GenBank/DDBJ databases">
        <title>Genomic characterization of non-nitrogen-fixing Frankia strains.</title>
        <authorList>
            <person name="Carlos-Shanley C."/>
            <person name="Guerra T."/>
            <person name="Hahn D."/>
        </authorList>
    </citation>
    <scope>NUCLEOTIDE SEQUENCE</scope>
    <source>
        <strain evidence="6">CN6</strain>
    </source>
</reference>
<evidence type="ECO:0000256" key="2">
    <source>
        <dbReference type="ARBA" id="ARBA00023125"/>
    </source>
</evidence>
<dbReference type="InterPro" id="IPR001647">
    <property type="entry name" value="HTH_TetR"/>
</dbReference>
<dbReference type="InterPro" id="IPR036271">
    <property type="entry name" value="Tet_transcr_reg_TetR-rel_C_sf"/>
</dbReference>
<dbReference type="AlphaFoldDB" id="A0A937RK37"/>
<dbReference type="RefSeq" id="WP_203003638.1">
    <property type="nucleotide sequence ID" value="NZ_JADWYU010000194.1"/>
</dbReference>
<evidence type="ECO:0000256" key="4">
    <source>
        <dbReference type="PROSITE-ProRule" id="PRU00335"/>
    </source>
</evidence>
<dbReference type="EMBL" id="JAEACQ010000284">
    <property type="protein sequence ID" value="MBL7631760.1"/>
    <property type="molecule type" value="Genomic_DNA"/>
</dbReference>
<dbReference type="Proteomes" id="UP000604475">
    <property type="component" value="Unassembled WGS sequence"/>
</dbReference>
<evidence type="ECO:0000259" key="5">
    <source>
        <dbReference type="PROSITE" id="PS50977"/>
    </source>
</evidence>
<evidence type="ECO:0000313" key="7">
    <source>
        <dbReference type="Proteomes" id="UP000604475"/>
    </source>
</evidence>
<dbReference type="GO" id="GO:0003700">
    <property type="term" value="F:DNA-binding transcription factor activity"/>
    <property type="evidence" value="ECO:0007669"/>
    <property type="project" value="TreeGrafter"/>
</dbReference>
<comment type="caution">
    <text evidence="6">The sequence shown here is derived from an EMBL/GenBank/DDBJ whole genome shotgun (WGS) entry which is preliminary data.</text>
</comment>
<dbReference type="SUPFAM" id="SSF48498">
    <property type="entry name" value="Tetracyclin repressor-like, C-terminal domain"/>
    <property type="match status" value="1"/>
</dbReference>
<dbReference type="GO" id="GO:0000976">
    <property type="term" value="F:transcription cis-regulatory region binding"/>
    <property type="evidence" value="ECO:0007669"/>
    <property type="project" value="TreeGrafter"/>
</dbReference>
<dbReference type="SUPFAM" id="SSF46689">
    <property type="entry name" value="Homeodomain-like"/>
    <property type="match status" value="1"/>
</dbReference>
<sequence>MSPRPRTPEDIVLRATIDVVAELGLSAVTVEAVAERSGVSRPTIYRHWGSRENLIHAAFTRIQRALSEADTGSVREDLIAMLSQLVTYLNRILVFPSLMEAAVRDPKLAALREETERESRIIYERVIRRGINRGELPDGIDVQLFIDLVIAPFVYRRVNSQQKISPASVPPVVDAVLAAFSRIPA</sequence>
<keyword evidence="7" id="KW-1185">Reference proteome</keyword>
<evidence type="ECO:0000256" key="1">
    <source>
        <dbReference type="ARBA" id="ARBA00023015"/>
    </source>
</evidence>
<dbReference type="InterPro" id="IPR050109">
    <property type="entry name" value="HTH-type_TetR-like_transc_reg"/>
</dbReference>
<dbReference type="Gene3D" id="1.10.357.10">
    <property type="entry name" value="Tetracycline Repressor, domain 2"/>
    <property type="match status" value="1"/>
</dbReference>
<keyword evidence="2 4" id="KW-0238">DNA-binding</keyword>
<dbReference type="Gene3D" id="1.10.10.60">
    <property type="entry name" value="Homeodomain-like"/>
    <property type="match status" value="1"/>
</dbReference>
<dbReference type="InterPro" id="IPR011075">
    <property type="entry name" value="TetR_C"/>
</dbReference>
<feature type="domain" description="HTH tetR-type" evidence="5">
    <location>
        <begin position="6"/>
        <end position="66"/>
    </location>
</feature>
<dbReference type="Pfam" id="PF00440">
    <property type="entry name" value="TetR_N"/>
    <property type="match status" value="1"/>
</dbReference>
<proteinExistence type="predicted"/>
<dbReference type="PRINTS" id="PR00455">
    <property type="entry name" value="HTHTETR"/>
</dbReference>
<organism evidence="6 7">
    <name type="scientific">Frankia nepalensis</name>
    <dbReference type="NCBI Taxonomy" id="1836974"/>
    <lineage>
        <taxon>Bacteria</taxon>
        <taxon>Bacillati</taxon>
        <taxon>Actinomycetota</taxon>
        <taxon>Actinomycetes</taxon>
        <taxon>Frankiales</taxon>
        <taxon>Frankiaceae</taxon>
        <taxon>Frankia</taxon>
    </lineage>
</organism>
<feature type="DNA-binding region" description="H-T-H motif" evidence="4">
    <location>
        <begin position="29"/>
        <end position="48"/>
    </location>
</feature>